<proteinExistence type="inferred from homology"/>
<keyword evidence="5 7" id="KW-0472">Membrane</keyword>
<feature type="transmembrane region" description="Helical" evidence="7">
    <location>
        <begin position="58"/>
        <end position="77"/>
    </location>
</feature>
<name>A0ABW5JTZ7_9FLAO</name>
<comment type="similarity">
    <text evidence="6">Belongs to the YccS/YhfK family.</text>
</comment>
<evidence type="ECO:0000256" key="1">
    <source>
        <dbReference type="ARBA" id="ARBA00004651"/>
    </source>
</evidence>
<evidence type="ECO:0000313" key="11">
    <source>
        <dbReference type="Proteomes" id="UP001597441"/>
    </source>
</evidence>
<feature type="transmembrane region" description="Helical" evidence="7">
    <location>
        <begin position="89"/>
        <end position="115"/>
    </location>
</feature>
<feature type="transmembrane region" description="Helical" evidence="7">
    <location>
        <begin position="435"/>
        <end position="451"/>
    </location>
</feature>
<keyword evidence="4 7" id="KW-1133">Transmembrane helix</keyword>
<evidence type="ECO:0000256" key="2">
    <source>
        <dbReference type="ARBA" id="ARBA00022475"/>
    </source>
</evidence>
<dbReference type="Proteomes" id="UP001597441">
    <property type="component" value="Unassembled WGS sequence"/>
</dbReference>
<feature type="transmembrane region" description="Helical" evidence="7">
    <location>
        <begin position="457"/>
        <end position="474"/>
    </location>
</feature>
<keyword evidence="11" id="KW-1185">Reference proteome</keyword>
<organism evidence="10 11">
    <name type="scientific">Gelatiniphilus marinus</name>
    <dbReference type="NCBI Taxonomy" id="1759464"/>
    <lineage>
        <taxon>Bacteria</taxon>
        <taxon>Pseudomonadati</taxon>
        <taxon>Bacteroidota</taxon>
        <taxon>Flavobacteriia</taxon>
        <taxon>Flavobacteriales</taxon>
        <taxon>Flavobacteriaceae</taxon>
        <taxon>Gelatiniphilus</taxon>
    </lineage>
</organism>
<dbReference type="Pfam" id="PF12805">
    <property type="entry name" value="FUSC-like"/>
    <property type="match status" value="1"/>
</dbReference>
<protein>
    <submittedName>
        <fullName evidence="10">FUSC family protein</fullName>
    </submittedName>
</protein>
<evidence type="ECO:0000256" key="3">
    <source>
        <dbReference type="ARBA" id="ARBA00022692"/>
    </source>
</evidence>
<comment type="caution">
    <text evidence="10">The sequence shown here is derived from an EMBL/GenBank/DDBJ whole genome shotgun (WGS) entry which is preliminary data.</text>
</comment>
<dbReference type="EMBL" id="JBHULK010000007">
    <property type="protein sequence ID" value="MFD2536219.1"/>
    <property type="molecule type" value="Genomic_DNA"/>
</dbReference>
<comment type="subcellular location">
    <subcellularLocation>
        <location evidence="1">Cell membrane</location>
        <topology evidence="1">Multi-pass membrane protein</topology>
    </subcellularLocation>
</comment>
<accession>A0ABW5JTZ7</accession>
<evidence type="ECO:0000256" key="6">
    <source>
        <dbReference type="ARBA" id="ARBA00043993"/>
    </source>
</evidence>
<dbReference type="PANTHER" id="PTHR30509:SF8">
    <property type="entry name" value="INNER MEMBRANE PROTEIN YCCS"/>
    <property type="match status" value="1"/>
</dbReference>
<feature type="transmembrane region" description="Helical" evidence="7">
    <location>
        <begin position="512"/>
        <end position="532"/>
    </location>
</feature>
<evidence type="ECO:0000313" key="10">
    <source>
        <dbReference type="EMBL" id="MFD2536219.1"/>
    </source>
</evidence>
<evidence type="ECO:0000256" key="7">
    <source>
        <dbReference type="SAM" id="Phobius"/>
    </source>
</evidence>
<feature type="domain" description="Integral membrane protein YccS N-terminal" evidence="8">
    <location>
        <begin position="61"/>
        <end position="319"/>
    </location>
</feature>
<dbReference type="RefSeq" id="WP_388020244.1">
    <property type="nucleotide sequence ID" value="NZ_JBHUDT010000007.1"/>
</dbReference>
<reference evidence="11" key="1">
    <citation type="journal article" date="2019" name="Int. J. Syst. Evol. Microbiol.">
        <title>The Global Catalogue of Microorganisms (GCM) 10K type strain sequencing project: providing services to taxonomists for standard genome sequencing and annotation.</title>
        <authorList>
            <consortium name="The Broad Institute Genomics Platform"/>
            <consortium name="The Broad Institute Genome Sequencing Center for Infectious Disease"/>
            <person name="Wu L."/>
            <person name="Ma J."/>
        </authorList>
    </citation>
    <scope>NUCLEOTIDE SEQUENCE [LARGE SCALE GENOMIC DNA]</scope>
    <source>
        <strain evidence="11">KCTC 42903</strain>
    </source>
</reference>
<feature type="transmembrane region" description="Helical" evidence="7">
    <location>
        <begin position="127"/>
        <end position="144"/>
    </location>
</feature>
<evidence type="ECO:0000256" key="4">
    <source>
        <dbReference type="ARBA" id="ARBA00022989"/>
    </source>
</evidence>
<keyword evidence="2" id="KW-1003">Cell membrane</keyword>
<dbReference type="InterPro" id="IPR032692">
    <property type="entry name" value="YccS_N"/>
</dbReference>
<dbReference type="Pfam" id="PF13515">
    <property type="entry name" value="FUSC_2"/>
    <property type="match status" value="1"/>
</dbReference>
<dbReference type="PANTHER" id="PTHR30509">
    <property type="entry name" value="P-HYDROXYBENZOIC ACID EFFLUX PUMP SUBUNIT-RELATED"/>
    <property type="match status" value="1"/>
</dbReference>
<dbReference type="InterPro" id="IPR049453">
    <property type="entry name" value="Memb_transporter_dom"/>
</dbReference>
<gene>
    <name evidence="10" type="ORF">ACFSQS_13985</name>
</gene>
<feature type="domain" description="Integral membrane bound transporter" evidence="9">
    <location>
        <begin position="398"/>
        <end position="520"/>
    </location>
</feature>
<sequence length="717" mass="81412">MKSNSFSKGLLVCVAVSVPIIFGVLLGHLEIGLALCYGAFWSSPSDVSGSFLHKKTGILISAALVATVGFIGGYLYYETWLPLPILGVLGFGISFISVYGFRASLISFSGLTALVLSFAHDSEVLEIYQYALLVGLGGIWYLFLAKIWNRINPKAEAEEILSKTFMYTSEFLETRGKLFGNRKDRKKLQSHLYYLQSELIKQHETLREILILSRKSSGRSHYHGKRLLVFVQLVEMLETAIANPVDYDKMDILFNKHPKFAKSFQELIFGMAKQLKIIAQSGNNTSKIPKNEIQTKDLEKLKKDIFALIDVQNNNNTEDFLVLSNLFSYQAKQFKKLNRIKWLLGNPDIGPEEFIANEVAKKFLVRQDYDPKLLLYNLSFRSSIFRHSLRLAVTLMASYALGNLFPFQNPHWILLTIIVIMRPSYGLTKARSKDRVLGTLIGAAVAVAMVYLIQNPYAYGVLGAVSLIIAFAMVQKNYKASTTFITLTVIFVYAITHSDVLSVIQYRILDTLVGAVLAYMAMLWLWPAWGFFEIKENIKKSVKANQEFLSHISNYYQQKDKLSIGYKVSRKNAFLETSNLSAAFQKITQEPKSKLKNQEKIYELVELNHTFLSSLASLSTYIQLYQTIETPDEFKAAISKINKILLEIIQVLKGKTSDAIPLISDDEAFFESQLTALRSQKSREENLQHSHLVWEQLQWLFSISHKMLKLTKSVKLD</sequence>
<evidence type="ECO:0000259" key="9">
    <source>
        <dbReference type="Pfam" id="PF13515"/>
    </source>
</evidence>
<evidence type="ECO:0000259" key="8">
    <source>
        <dbReference type="Pfam" id="PF12805"/>
    </source>
</evidence>
<keyword evidence="3 7" id="KW-0812">Transmembrane</keyword>
<evidence type="ECO:0000256" key="5">
    <source>
        <dbReference type="ARBA" id="ARBA00023136"/>
    </source>
</evidence>
<feature type="transmembrane region" description="Helical" evidence="7">
    <location>
        <begin position="486"/>
        <end position="506"/>
    </location>
</feature>